<protein>
    <recommendedName>
        <fullName evidence="4">Secreted protein</fullName>
    </recommendedName>
</protein>
<keyword evidence="1" id="KW-0732">Signal</keyword>
<reference evidence="2" key="1">
    <citation type="submission" date="2023-05" db="EMBL/GenBank/DDBJ databases">
        <title>Nepenthes gracilis genome sequencing.</title>
        <authorList>
            <person name="Fukushima K."/>
        </authorList>
    </citation>
    <scope>NUCLEOTIDE SEQUENCE</scope>
    <source>
        <strain evidence="2">SING2019-196</strain>
    </source>
</reference>
<gene>
    <name evidence="2" type="ORF">Nepgr_024775</name>
</gene>
<name>A0AAD3XYY1_NEPGR</name>
<evidence type="ECO:0000313" key="2">
    <source>
        <dbReference type="EMBL" id="GMH22932.1"/>
    </source>
</evidence>
<dbReference type="AlphaFoldDB" id="A0AAD3XYY1"/>
<comment type="caution">
    <text evidence="2">The sequence shown here is derived from an EMBL/GenBank/DDBJ whole genome shotgun (WGS) entry which is preliminary data.</text>
</comment>
<sequence>MLLVFASAAGFASAPVLVDLLVLCNAPCIALQLPAEWASHWLLRAVLRVDWSGTFCKCGVLIGAGKAAFPSFVGFGLGYAGLGVERCSAALKVHADAVVGYSTQCCCSIVVILYLELLIETNGSWSWVSGCGP</sequence>
<organism evidence="2 3">
    <name type="scientific">Nepenthes gracilis</name>
    <name type="common">Slender pitcher plant</name>
    <dbReference type="NCBI Taxonomy" id="150966"/>
    <lineage>
        <taxon>Eukaryota</taxon>
        <taxon>Viridiplantae</taxon>
        <taxon>Streptophyta</taxon>
        <taxon>Embryophyta</taxon>
        <taxon>Tracheophyta</taxon>
        <taxon>Spermatophyta</taxon>
        <taxon>Magnoliopsida</taxon>
        <taxon>eudicotyledons</taxon>
        <taxon>Gunneridae</taxon>
        <taxon>Pentapetalae</taxon>
        <taxon>Caryophyllales</taxon>
        <taxon>Nepenthaceae</taxon>
        <taxon>Nepenthes</taxon>
    </lineage>
</organism>
<feature type="signal peptide" evidence="1">
    <location>
        <begin position="1"/>
        <end position="30"/>
    </location>
</feature>
<evidence type="ECO:0000313" key="3">
    <source>
        <dbReference type="Proteomes" id="UP001279734"/>
    </source>
</evidence>
<keyword evidence="3" id="KW-1185">Reference proteome</keyword>
<dbReference type="Proteomes" id="UP001279734">
    <property type="component" value="Unassembled WGS sequence"/>
</dbReference>
<evidence type="ECO:0000256" key="1">
    <source>
        <dbReference type="SAM" id="SignalP"/>
    </source>
</evidence>
<feature type="chain" id="PRO_5042061159" description="Secreted protein" evidence="1">
    <location>
        <begin position="31"/>
        <end position="133"/>
    </location>
</feature>
<accession>A0AAD3XYY1</accession>
<proteinExistence type="predicted"/>
<dbReference type="EMBL" id="BSYO01000025">
    <property type="protein sequence ID" value="GMH22932.1"/>
    <property type="molecule type" value="Genomic_DNA"/>
</dbReference>
<evidence type="ECO:0008006" key="4">
    <source>
        <dbReference type="Google" id="ProtNLM"/>
    </source>
</evidence>